<sequence length="61" mass="6975">MAQEMTEEKGKPALRRDIDENLKRVYEAAIDPEIPDRFKQLLAQLKAQQTGTQNSETEGSR</sequence>
<protein>
    <submittedName>
        <fullName evidence="2">NepR family anti-sigma factor</fullName>
    </submittedName>
</protein>
<reference evidence="3" key="1">
    <citation type="journal article" date="2019" name="Int. J. Syst. Evol. Microbiol.">
        <title>The Global Catalogue of Microorganisms (GCM) 10K type strain sequencing project: providing services to taxonomists for standard genome sequencing and annotation.</title>
        <authorList>
            <consortium name="The Broad Institute Genomics Platform"/>
            <consortium name="The Broad Institute Genome Sequencing Center for Infectious Disease"/>
            <person name="Wu L."/>
            <person name="Ma J."/>
        </authorList>
    </citation>
    <scope>NUCLEOTIDE SEQUENCE [LARGE SCALE GENOMIC DNA]</scope>
    <source>
        <strain evidence="3">CCUG 55131</strain>
    </source>
</reference>
<dbReference type="InterPro" id="IPR041649">
    <property type="entry name" value="NepR"/>
</dbReference>
<keyword evidence="3" id="KW-1185">Reference proteome</keyword>
<dbReference type="EMBL" id="JBHUIX010000019">
    <property type="protein sequence ID" value="MFD2175760.1"/>
    <property type="molecule type" value="Genomic_DNA"/>
</dbReference>
<gene>
    <name evidence="2" type="ORF">ACFSM0_16830</name>
</gene>
<dbReference type="Pfam" id="PF18557">
    <property type="entry name" value="NepR"/>
    <property type="match status" value="1"/>
</dbReference>
<comment type="caution">
    <text evidence="2">The sequence shown here is derived from an EMBL/GenBank/DDBJ whole genome shotgun (WGS) entry which is preliminary data.</text>
</comment>
<proteinExistence type="predicted"/>
<evidence type="ECO:0000313" key="2">
    <source>
        <dbReference type="EMBL" id="MFD2175760.1"/>
    </source>
</evidence>
<evidence type="ECO:0000313" key="3">
    <source>
        <dbReference type="Proteomes" id="UP001597413"/>
    </source>
</evidence>
<dbReference type="RefSeq" id="WP_377393187.1">
    <property type="nucleotide sequence ID" value="NZ_JBHUIX010000019.1"/>
</dbReference>
<feature type="domain" description="Anti-sigma factor NepR" evidence="1">
    <location>
        <begin position="15"/>
        <end position="48"/>
    </location>
</feature>
<name>A0ABW5ADP1_9RHOB</name>
<accession>A0ABW5ADP1</accession>
<evidence type="ECO:0000259" key="1">
    <source>
        <dbReference type="Pfam" id="PF18557"/>
    </source>
</evidence>
<dbReference type="Proteomes" id="UP001597413">
    <property type="component" value="Unassembled WGS sequence"/>
</dbReference>
<organism evidence="2 3">
    <name type="scientific">Rhodobacter lacus</name>
    <dbReference type="NCBI Taxonomy" id="1641972"/>
    <lineage>
        <taxon>Bacteria</taxon>
        <taxon>Pseudomonadati</taxon>
        <taxon>Pseudomonadota</taxon>
        <taxon>Alphaproteobacteria</taxon>
        <taxon>Rhodobacterales</taxon>
        <taxon>Rhodobacter group</taxon>
        <taxon>Rhodobacter</taxon>
    </lineage>
</organism>